<comment type="catalytic activity">
    <reaction evidence="7 8">
        <text>N-terminal L-glutaminyl-[protein] + H2O = N-terminal L-glutamyl-[protein] + NH4(+)</text>
        <dbReference type="Rhea" id="RHEA:50680"/>
        <dbReference type="Rhea" id="RHEA-COMP:12668"/>
        <dbReference type="Rhea" id="RHEA-COMP:12777"/>
        <dbReference type="ChEBI" id="CHEBI:15377"/>
        <dbReference type="ChEBI" id="CHEBI:28938"/>
        <dbReference type="ChEBI" id="CHEBI:64721"/>
        <dbReference type="ChEBI" id="CHEBI:64722"/>
        <dbReference type="EC" id="3.5.1.122"/>
    </reaction>
</comment>
<comment type="subunit">
    <text evidence="2 8">Monomer.</text>
</comment>
<reference evidence="13" key="1">
    <citation type="submission" date="2012-12" db="EMBL/GenBank/DDBJ databases">
        <authorList>
            <person name="Hellsten U."/>
            <person name="Grimwood J."/>
            <person name="Chapman J.A."/>
            <person name="Shapiro H."/>
            <person name="Aerts A."/>
            <person name="Otillar R.P."/>
            <person name="Terry A.Y."/>
            <person name="Boore J.L."/>
            <person name="Simakov O."/>
            <person name="Marletaz F."/>
            <person name="Cho S.-J."/>
            <person name="Edsinger-Gonzales E."/>
            <person name="Havlak P."/>
            <person name="Kuo D.-H."/>
            <person name="Larsson T."/>
            <person name="Lv J."/>
            <person name="Arendt D."/>
            <person name="Savage R."/>
            <person name="Osoegawa K."/>
            <person name="de Jong P."/>
            <person name="Lindberg D.R."/>
            <person name="Seaver E.C."/>
            <person name="Weisblat D.A."/>
            <person name="Putnam N.H."/>
            <person name="Grigoriev I.V."/>
            <person name="Rokhsar D.S."/>
        </authorList>
    </citation>
    <scope>NUCLEOTIDE SEQUENCE</scope>
</reference>
<evidence type="ECO:0000256" key="8">
    <source>
        <dbReference type="RuleBase" id="RU367082"/>
    </source>
</evidence>
<evidence type="ECO:0000313" key="12">
    <source>
        <dbReference type="EnsemblMetazoa" id="HelroP162359"/>
    </source>
</evidence>
<dbReference type="SUPFAM" id="SSF58042">
    <property type="entry name" value="Outer membrane lipoprotein"/>
    <property type="match status" value="1"/>
</dbReference>
<accession>T1ESK0</accession>
<keyword evidence="13" id="KW-1185">Reference proteome</keyword>
<proteinExistence type="inferred from homology"/>
<dbReference type="eggNOG" id="KOG3261">
    <property type="taxonomic scope" value="Eukaryota"/>
</dbReference>
<evidence type="ECO:0000256" key="5">
    <source>
        <dbReference type="ARBA" id="ARBA00022801"/>
    </source>
</evidence>
<dbReference type="InParanoid" id="T1ESK0"/>
<keyword evidence="5 8" id="KW-0378">Hydrolase</keyword>
<protein>
    <recommendedName>
        <fullName evidence="4 8">Protein N-terminal glutamine amidohydrolase</fullName>
        <ecNumber evidence="3 8">3.5.1.122</ecNumber>
    </recommendedName>
    <alternativeName>
        <fullName evidence="6 8">Protein NH2-terminal glutamine deamidase</fullName>
    </alternativeName>
</protein>
<dbReference type="HOGENOM" id="CLU_970697_0_0_1"/>
<reference evidence="11 13" key="2">
    <citation type="journal article" date="2013" name="Nature">
        <title>Insights into bilaterian evolution from three spiralian genomes.</title>
        <authorList>
            <person name="Simakov O."/>
            <person name="Marletaz F."/>
            <person name="Cho S.J."/>
            <person name="Edsinger-Gonzales E."/>
            <person name="Havlak P."/>
            <person name="Hellsten U."/>
            <person name="Kuo D.H."/>
            <person name="Larsson T."/>
            <person name="Lv J."/>
            <person name="Arendt D."/>
            <person name="Savage R."/>
            <person name="Osoegawa K."/>
            <person name="de Jong P."/>
            <person name="Grimwood J."/>
            <person name="Chapman J.A."/>
            <person name="Shapiro H."/>
            <person name="Aerts A."/>
            <person name="Otillar R.P."/>
            <person name="Terry A.Y."/>
            <person name="Boore J.L."/>
            <person name="Grigoriev I.V."/>
            <person name="Lindberg D.R."/>
            <person name="Seaver E.C."/>
            <person name="Weisblat D.A."/>
            <person name="Putnam N.H."/>
            <person name="Rokhsar D.S."/>
        </authorList>
    </citation>
    <scope>NUCLEOTIDE SEQUENCE</scope>
</reference>
<dbReference type="AlphaFoldDB" id="T1ESK0"/>
<dbReference type="InterPro" id="IPR023128">
    <property type="entry name" value="Prot_N_Gln_amidohydro_ab_roll"/>
</dbReference>
<dbReference type="PANTHER" id="PTHR13035">
    <property type="entry name" value="PROTEIN N-TERMINAL GLUTAMINE AMIDOHYDROLASE"/>
    <property type="match status" value="1"/>
</dbReference>
<evidence type="ECO:0000313" key="11">
    <source>
        <dbReference type="EMBL" id="ESN98893.1"/>
    </source>
</evidence>
<comment type="function">
    <text evidence="8">Mediates the side-chain deamidation of N-terminal glutamine residues to glutamate, an important step in N-end rule pathway of protein degradation. Conversion of the resulting N-terminal glutamine to glutamate renders the protein susceptible to arginylation, polyubiquitination and degradation as specified by the N-end rule. Does not act on substrates with internal or C-terminal glutamine and does not act on non-glutamine residues in any position.</text>
</comment>
<dbReference type="GO" id="GO:0008418">
    <property type="term" value="F:protein-N-terminal asparagine amidohydrolase activity"/>
    <property type="evidence" value="ECO:0007669"/>
    <property type="project" value="UniProtKB-UniRule"/>
</dbReference>
<sequence>MEQARPLLKHGFPDNSDTDDDNQIETSNNRSDKIKTSVQDINDEVKSFSDDNYSINSDLLKYKKDWARDREVLPTSALLNEDVSLKIIPNVFQHPSSSFPYQIWNLFCQNLSKAILKQVMLANWTKFSEIDKVISCLVFCVCEPVKTTLEALAYPRILILCFGVVIVRIVGTLGEENIWLLIKKIKELNNGYLENCFAVFISNPQQKDYHVILLYKDPIKSHVYDFDCRLSFPCSFEEYNKSCLKSDKMLLEDFRRFFFDIFRMQDQSPEFHKNGRYQLLRKCHVIR</sequence>
<dbReference type="KEGG" id="hro:HELRODRAFT_162359"/>
<dbReference type="GO" id="GO:0070773">
    <property type="term" value="F:protein-N-terminal glutamine amidohydrolase activity"/>
    <property type="evidence" value="ECO:0007669"/>
    <property type="project" value="UniProtKB-UniRule"/>
</dbReference>
<gene>
    <name evidence="12" type="primary">20199550</name>
    <name evidence="11" type="ORF">HELRODRAFT_162359</name>
</gene>
<evidence type="ECO:0000256" key="2">
    <source>
        <dbReference type="ARBA" id="ARBA00011245"/>
    </source>
</evidence>
<dbReference type="InterPro" id="IPR037132">
    <property type="entry name" value="N_Gln_amidohydro_ab_roll_sf"/>
</dbReference>
<dbReference type="Proteomes" id="UP000015101">
    <property type="component" value="Unassembled WGS sequence"/>
</dbReference>
<comment type="similarity">
    <text evidence="1 8">Belongs to the NTAQ1 family.</text>
</comment>
<dbReference type="OrthoDB" id="191192at2759"/>
<feature type="region of interest" description="Disordered" evidence="9">
    <location>
        <begin position="1"/>
        <end position="36"/>
    </location>
</feature>
<dbReference type="CTD" id="20199550"/>
<evidence type="ECO:0000256" key="6">
    <source>
        <dbReference type="ARBA" id="ARBA00029677"/>
    </source>
</evidence>
<dbReference type="EMBL" id="KB097143">
    <property type="protein sequence ID" value="ESN98893.1"/>
    <property type="molecule type" value="Genomic_DNA"/>
</dbReference>
<reference evidence="12" key="3">
    <citation type="submission" date="2015-06" db="UniProtKB">
        <authorList>
            <consortium name="EnsemblMetazoa"/>
        </authorList>
    </citation>
    <scope>IDENTIFICATION</scope>
</reference>
<dbReference type="EMBL" id="AMQM01001074">
    <property type="status" value="NOT_ANNOTATED_CDS"/>
    <property type="molecule type" value="Genomic_DNA"/>
</dbReference>
<name>T1ESK0_HELRO</name>
<dbReference type="Pfam" id="PF09764">
    <property type="entry name" value="Nt_Gln_amidase"/>
    <property type="match status" value="1"/>
</dbReference>
<evidence type="ECO:0000256" key="3">
    <source>
        <dbReference type="ARBA" id="ARBA00012718"/>
    </source>
</evidence>
<evidence type="ECO:0000313" key="13">
    <source>
        <dbReference type="Proteomes" id="UP000015101"/>
    </source>
</evidence>
<evidence type="ECO:0000259" key="10">
    <source>
        <dbReference type="Pfam" id="PF09764"/>
    </source>
</evidence>
<dbReference type="InterPro" id="IPR039733">
    <property type="entry name" value="NTAQ1"/>
</dbReference>
<dbReference type="RefSeq" id="XP_009022834.1">
    <property type="nucleotide sequence ID" value="XM_009024586.1"/>
</dbReference>
<dbReference type="EC" id="3.5.1.122" evidence="3 8"/>
<evidence type="ECO:0000256" key="4">
    <source>
        <dbReference type="ARBA" id="ARBA00021247"/>
    </source>
</evidence>
<dbReference type="Gene3D" id="3.10.620.10">
    <property type="entry name" value="Protein N-terminal glutamine amidohydrolase, alpha beta roll"/>
    <property type="match status" value="1"/>
</dbReference>
<feature type="domain" description="Protein N-terminal glutamine amidohydrolase alpha beta roll" evidence="10">
    <location>
        <begin position="208"/>
        <end position="258"/>
    </location>
</feature>
<dbReference type="EnsemblMetazoa" id="HelroT162359">
    <property type="protein sequence ID" value="HelroP162359"/>
    <property type="gene ID" value="HelroG162359"/>
</dbReference>
<dbReference type="PANTHER" id="PTHR13035:SF0">
    <property type="entry name" value="PROTEIN N-TERMINAL GLUTAMINE AMIDOHYDROLASE"/>
    <property type="match status" value="1"/>
</dbReference>
<evidence type="ECO:0000256" key="7">
    <source>
        <dbReference type="ARBA" id="ARBA00048768"/>
    </source>
</evidence>
<organism evidence="12 13">
    <name type="scientific">Helobdella robusta</name>
    <name type="common">Californian leech</name>
    <dbReference type="NCBI Taxonomy" id="6412"/>
    <lineage>
        <taxon>Eukaryota</taxon>
        <taxon>Metazoa</taxon>
        <taxon>Spiralia</taxon>
        <taxon>Lophotrochozoa</taxon>
        <taxon>Annelida</taxon>
        <taxon>Clitellata</taxon>
        <taxon>Hirudinea</taxon>
        <taxon>Rhynchobdellida</taxon>
        <taxon>Glossiphoniidae</taxon>
        <taxon>Helobdella</taxon>
    </lineage>
</organism>
<evidence type="ECO:0000256" key="9">
    <source>
        <dbReference type="SAM" id="MobiDB-lite"/>
    </source>
</evidence>
<dbReference type="GeneID" id="20199550"/>
<dbReference type="STRING" id="6412.T1ESK0"/>
<evidence type="ECO:0000256" key="1">
    <source>
        <dbReference type="ARBA" id="ARBA00008985"/>
    </source>
</evidence>